<evidence type="ECO:0000313" key="2">
    <source>
        <dbReference type="Proteomes" id="UP000297280"/>
    </source>
</evidence>
<reference evidence="1 2" key="1">
    <citation type="submission" date="2017-12" db="EMBL/GenBank/DDBJ databases">
        <title>Comparative genomics of Botrytis spp.</title>
        <authorList>
            <person name="Valero-Jimenez C.A."/>
            <person name="Tapia P."/>
            <person name="Veloso J."/>
            <person name="Silva-Moreno E."/>
            <person name="Staats M."/>
            <person name="Valdes J.H."/>
            <person name="Van Kan J.A.L."/>
        </authorList>
    </citation>
    <scope>NUCLEOTIDE SEQUENCE [LARGE SCALE GENOMIC DNA]</scope>
    <source>
        <strain evidence="1 2">MUCL3349</strain>
    </source>
</reference>
<proteinExistence type="predicted"/>
<name>A0A4Z1KVV7_9HELO</name>
<comment type="caution">
    <text evidence="1">The sequence shown here is derived from an EMBL/GenBank/DDBJ whole genome shotgun (WGS) entry which is preliminary data.</text>
</comment>
<evidence type="ECO:0000313" key="1">
    <source>
        <dbReference type="EMBL" id="TGO88665.1"/>
    </source>
</evidence>
<dbReference type="AlphaFoldDB" id="A0A4Z1KVV7"/>
<accession>A0A4Z1KVV7</accession>
<protein>
    <submittedName>
        <fullName evidence="1">Uncharacterized protein</fullName>
    </submittedName>
</protein>
<dbReference type="Proteomes" id="UP000297280">
    <property type="component" value="Unassembled WGS sequence"/>
</dbReference>
<keyword evidence="2" id="KW-1185">Reference proteome</keyword>
<sequence length="76" mass="8819">MPTLWQQWDPFRAPDAVITLRVFRFQLLIALFGLPHAMHSWIQKVLSKGLNQAGGFVLQILNAELYVKTDEMEELH</sequence>
<organism evidence="1 2">
    <name type="scientific">Botrytis porri</name>
    <dbReference type="NCBI Taxonomy" id="87229"/>
    <lineage>
        <taxon>Eukaryota</taxon>
        <taxon>Fungi</taxon>
        <taxon>Dikarya</taxon>
        <taxon>Ascomycota</taxon>
        <taxon>Pezizomycotina</taxon>
        <taxon>Leotiomycetes</taxon>
        <taxon>Helotiales</taxon>
        <taxon>Sclerotiniaceae</taxon>
        <taxon>Botrytis</taxon>
    </lineage>
</organism>
<gene>
    <name evidence="1" type="ORF">BPOR_0149g00190</name>
</gene>
<dbReference type="EMBL" id="PQXO01000149">
    <property type="protein sequence ID" value="TGO88665.1"/>
    <property type="molecule type" value="Genomic_DNA"/>
</dbReference>